<feature type="binding site" evidence="3">
    <location>
        <begin position="86"/>
        <end position="89"/>
    </location>
    <ligand>
        <name>substrate</name>
    </ligand>
</feature>
<comment type="function">
    <text evidence="3">Catalyzes the reversible conversion of ribose-5-phosphate to ribulose 5-phosphate.</text>
</comment>
<dbReference type="Gene3D" id="3.30.70.260">
    <property type="match status" value="1"/>
</dbReference>
<dbReference type="eggNOG" id="COG0120">
    <property type="taxonomic scope" value="Bacteria"/>
</dbReference>
<dbReference type="OrthoDB" id="5870696at2"/>
<dbReference type="GO" id="GO:0005829">
    <property type="term" value="C:cytosol"/>
    <property type="evidence" value="ECO:0007669"/>
    <property type="project" value="TreeGrafter"/>
</dbReference>
<feature type="active site" description="Proton acceptor" evidence="3">
    <location>
        <position position="108"/>
    </location>
</feature>
<dbReference type="Proteomes" id="UP000011547">
    <property type="component" value="Chromosome"/>
</dbReference>
<evidence type="ECO:0000313" key="5">
    <source>
        <dbReference type="Proteomes" id="UP000011547"/>
    </source>
</evidence>
<evidence type="ECO:0000256" key="3">
    <source>
        <dbReference type="HAMAP-Rule" id="MF_00170"/>
    </source>
</evidence>
<dbReference type="UniPathway" id="UPA00115">
    <property type="reaction ID" value="UER00412"/>
</dbReference>
<dbReference type="KEGG" id="kde:CDSE_0427"/>
<dbReference type="STRING" id="1208919.CDSE_0427"/>
<dbReference type="NCBIfam" id="TIGR00021">
    <property type="entry name" value="rpiA"/>
    <property type="match status" value="1"/>
</dbReference>
<dbReference type="CDD" id="cd01398">
    <property type="entry name" value="RPI_A"/>
    <property type="match status" value="1"/>
</dbReference>
<dbReference type="InterPro" id="IPR020672">
    <property type="entry name" value="Ribose5P_isomerase_typA_subgr"/>
</dbReference>
<name>M1LTZ6_9PROT</name>
<dbReference type="GO" id="GO:0006014">
    <property type="term" value="P:D-ribose metabolic process"/>
    <property type="evidence" value="ECO:0007669"/>
    <property type="project" value="TreeGrafter"/>
</dbReference>
<dbReference type="HOGENOM" id="CLU_056590_1_1_4"/>
<dbReference type="SUPFAM" id="SSF100950">
    <property type="entry name" value="NagB/RpiA/CoA transferase-like"/>
    <property type="match status" value="1"/>
</dbReference>
<comment type="catalytic activity">
    <reaction evidence="1 3">
        <text>aldehydo-D-ribose 5-phosphate = D-ribulose 5-phosphate</text>
        <dbReference type="Rhea" id="RHEA:14657"/>
        <dbReference type="ChEBI" id="CHEBI:58121"/>
        <dbReference type="ChEBI" id="CHEBI:58273"/>
        <dbReference type="EC" id="5.3.1.6"/>
    </reaction>
</comment>
<dbReference type="PANTHER" id="PTHR11934:SF0">
    <property type="entry name" value="RIBOSE-5-PHOSPHATE ISOMERASE"/>
    <property type="match status" value="1"/>
</dbReference>
<dbReference type="NCBIfam" id="NF001924">
    <property type="entry name" value="PRK00702.1"/>
    <property type="match status" value="1"/>
</dbReference>
<protein>
    <recommendedName>
        <fullName evidence="3">Ribose-5-phosphate isomerase A</fullName>
        <ecNumber evidence="3">5.3.1.6</ecNumber>
    </recommendedName>
    <alternativeName>
        <fullName evidence="3">Phosphoriboisomerase A</fullName>
        <shortName evidence="3">PRI</shortName>
    </alternativeName>
</protein>
<keyword evidence="2 3" id="KW-0413">Isomerase</keyword>
<dbReference type="EMBL" id="CP003803">
    <property type="protein sequence ID" value="AGF46749.1"/>
    <property type="molecule type" value="Genomic_DNA"/>
</dbReference>
<accession>M1LTZ6</accession>
<dbReference type="HAMAP" id="MF_00170">
    <property type="entry name" value="Rib_5P_isom_A"/>
    <property type="match status" value="1"/>
</dbReference>
<reference evidence="4 5" key="1">
    <citation type="journal article" date="2013" name="Genome Biol. Evol.">
        <title>Genome evolution and phylogenomic analysis of candidatus kinetoplastibacterium, the betaproteobacterial endosymbionts of strigomonas and angomonas.</title>
        <authorList>
            <person name="Alves J.M."/>
            <person name="Serrano M.G."/>
            <person name="Maia da Silva F."/>
            <person name="Voegtly L.J."/>
            <person name="Matveyev A.V."/>
            <person name="Teixeira M.M."/>
            <person name="Camargo E.P."/>
            <person name="Buck G.A."/>
        </authorList>
    </citation>
    <scope>NUCLEOTIDE SEQUENCE [LARGE SCALE GENOMIC DNA]</scope>
    <source>
        <strain evidence="4 5">TCC079E</strain>
    </source>
</reference>
<comment type="similarity">
    <text evidence="3">Belongs to the ribose 5-phosphate isomerase family.</text>
</comment>
<dbReference type="GO" id="GO:0004751">
    <property type="term" value="F:ribose-5-phosphate isomerase activity"/>
    <property type="evidence" value="ECO:0007669"/>
    <property type="project" value="UniProtKB-UniRule"/>
</dbReference>
<dbReference type="EC" id="5.3.1.6" evidence="3"/>
<dbReference type="AlphaFoldDB" id="M1LTZ6"/>
<dbReference type="FunFam" id="3.40.50.1360:FF:000001">
    <property type="entry name" value="Ribose-5-phosphate isomerase A"/>
    <property type="match status" value="1"/>
</dbReference>
<dbReference type="Pfam" id="PF06026">
    <property type="entry name" value="Rib_5-P_isom_A"/>
    <property type="match status" value="1"/>
</dbReference>
<evidence type="ECO:0000256" key="1">
    <source>
        <dbReference type="ARBA" id="ARBA00001713"/>
    </source>
</evidence>
<evidence type="ECO:0000256" key="2">
    <source>
        <dbReference type="ARBA" id="ARBA00023235"/>
    </source>
</evidence>
<comment type="subunit">
    <text evidence="3">Homodimer.</text>
</comment>
<dbReference type="PANTHER" id="PTHR11934">
    <property type="entry name" value="RIBOSE-5-PHOSPHATE ISOMERASE"/>
    <property type="match status" value="1"/>
</dbReference>
<dbReference type="InterPro" id="IPR004788">
    <property type="entry name" value="Ribose5P_isomerase_type_A"/>
</dbReference>
<sequence length="223" mass="24353">MKKQNDLKRFAAKAALNYIKPIVSKDLILGVGTGSTTNYFIEELSSLKEEIYGAVASSKATEDLLLKNNIKVFDLNDLSELDIYIDGADEIDESLMMIKGGGGALTREKIVASSSKEFICIADESKFVLSLGKFPLPIEIIPMSKSLLCKYITSIGGHPVLRDGFLTDNGNLIIDVYNISIDDPLEMEKTLNNIPGVITCGLFATRKADRLILSGLKGVTMRI</sequence>
<dbReference type="Gene3D" id="3.40.50.1360">
    <property type="match status" value="1"/>
</dbReference>
<dbReference type="SUPFAM" id="SSF75445">
    <property type="entry name" value="D-ribose-5-phosphate isomerase (RpiA), lid domain"/>
    <property type="match status" value="1"/>
</dbReference>
<gene>
    <name evidence="3" type="primary">rpiA</name>
    <name evidence="4" type="ORF">CDSE_0427</name>
</gene>
<dbReference type="GO" id="GO:0009052">
    <property type="term" value="P:pentose-phosphate shunt, non-oxidative branch"/>
    <property type="evidence" value="ECO:0007669"/>
    <property type="project" value="UniProtKB-UniRule"/>
</dbReference>
<comment type="pathway">
    <text evidence="3">Carbohydrate degradation; pentose phosphate pathway; D-ribose 5-phosphate from D-ribulose 5-phosphate (non-oxidative stage): step 1/1.</text>
</comment>
<dbReference type="InterPro" id="IPR037171">
    <property type="entry name" value="NagB/RpiA_transferase-like"/>
</dbReference>
<feature type="binding site" evidence="3">
    <location>
        <begin position="99"/>
        <end position="102"/>
    </location>
    <ligand>
        <name>substrate</name>
    </ligand>
</feature>
<feature type="binding site" evidence="3">
    <location>
        <begin position="33"/>
        <end position="36"/>
    </location>
    <ligand>
        <name>substrate</name>
    </ligand>
</feature>
<dbReference type="PATRIC" id="fig|1208919.3.peg.187"/>
<dbReference type="RefSeq" id="WP_015396160.1">
    <property type="nucleotide sequence ID" value="NC_020294.1"/>
</dbReference>
<keyword evidence="5" id="KW-1185">Reference proteome</keyword>
<feature type="binding site" evidence="3">
    <location>
        <position position="126"/>
    </location>
    <ligand>
        <name>substrate</name>
    </ligand>
</feature>
<organism evidence="4 5">
    <name type="scientific">Candidatus Kinetoplastidibacterium desouzai TCC079E</name>
    <dbReference type="NCBI Taxonomy" id="1208919"/>
    <lineage>
        <taxon>Bacteria</taxon>
        <taxon>Pseudomonadati</taxon>
        <taxon>Pseudomonadota</taxon>
        <taxon>Betaproteobacteria</taxon>
        <taxon>Candidatus Kinetoplastidibacterium</taxon>
    </lineage>
</organism>
<evidence type="ECO:0000313" key="4">
    <source>
        <dbReference type="EMBL" id="AGF46749.1"/>
    </source>
</evidence>
<proteinExistence type="inferred from homology"/>